<dbReference type="CDD" id="cd04301">
    <property type="entry name" value="NAT_SF"/>
    <property type="match status" value="1"/>
</dbReference>
<proteinExistence type="predicted"/>
<name>A0ABN0UFF0_9PSEU</name>
<dbReference type="Gene3D" id="3.40.630.30">
    <property type="match status" value="1"/>
</dbReference>
<accession>A0ABN0UFF0</accession>
<dbReference type="InterPro" id="IPR016181">
    <property type="entry name" value="Acyl_CoA_acyltransferase"/>
</dbReference>
<dbReference type="Proteomes" id="UP001500416">
    <property type="component" value="Unassembled WGS sequence"/>
</dbReference>
<evidence type="ECO:0000313" key="2">
    <source>
        <dbReference type="EMBL" id="GAA0248660.1"/>
    </source>
</evidence>
<evidence type="ECO:0000313" key="3">
    <source>
        <dbReference type="Proteomes" id="UP001500416"/>
    </source>
</evidence>
<keyword evidence="3" id="KW-1185">Reference proteome</keyword>
<evidence type="ECO:0000259" key="1">
    <source>
        <dbReference type="PROSITE" id="PS51186"/>
    </source>
</evidence>
<dbReference type="PROSITE" id="PS51186">
    <property type="entry name" value="GNAT"/>
    <property type="match status" value="1"/>
</dbReference>
<feature type="domain" description="N-acetyltransferase" evidence="1">
    <location>
        <begin position="158"/>
        <end position="306"/>
    </location>
</feature>
<dbReference type="EMBL" id="BAAABU010000016">
    <property type="protein sequence ID" value="GAA0248660.1"/>
    <property type="molecule type" value="Genomic_DNA"/>
</dbReference>
<protein>
    <submittedName>
        <fullName evidence="2">GNAT family N-acetyltransferase</fullName>
    </submittedName>
</protein>
<dbReference type="Pfam" id="PF00583">
    <property type="entry name" value="Acetyltransf_1"/>
    <property type="match status" value="1"/>
</dbReference>
<sequence>MTDVTLRPITGPDEIDLFNRLPYTLNHELADDLAEGRRQPGWMWLALRDGRPVARVAWWGRGGEPTPSLLDVLDLDDDVPDATEVASALYEKAAAAVLPPGATPPEYGRYLPADWRDDPGPVHTRMSVLEKAGARLTVERLRLEWRPDAGVPAADPRLSFRAFADHDELIALTARALDGTLDAHSRADLAELSPHDAAVKHYEEEFATFSSPREWWRVATVDGEPVGFVLPARNSYHAIIAYLGVLPEHRGKGHVDGILAEGTRVLAEQDVPRVRAATDVGNTPMAAAFARAGYVTFERAINMAWN</sequence>
<reference evidence="2 3" key="1">
    <citation type="journal article" date="2019" name="Int. J. Syst. Evol. Microbiol.">
        <title>The Global Catalogue of Microorganisms (GCM) 10K type strain sequencing project: providing services to taxonomists for standard genome sequencing and annotation.</title>
        <authorList>
            <consortium name="The Broad Institute Genomics Platform"/>
            <consortium name="The Broad Institute Genome Sequencing Center for Infectious Disease"/>
            <person name="Wu L."/>
            <person name="Ma J."/>
        </authorList>
    </citation>
    <scope>NUCLEOTIDE SEQUENCE [LARGE SCALE GENOMIC DNA]</scope>
    <source>
        <strain evidence="2 3">JCM 3380</strain>
    </source>
</reference>
<dbReference type="SUPFAM" id="SSF55729">
    <property type="entry name" value="Acyl-CoA N-acyltransferases (Nat)"/>
    <property type="match status" value="1"/>
</dbReference>
<comment type="caution">
    <text evidence="2">The sequence shown here is derived from an EMBL/GenBank/DDBJ whole genome shotgun (WGS) entry which is preliminary data.</text>
</comment>
<gene>
    <name evidence="2" type="ORF">GCM10010492_55710</name>
</gene>
<dbReference type="InterPro" id="IPR000182">
    <property type="entry name" value="GNAT_dom"/>
</dbReference>
<organism evidence="2 3">
    <name type="scientific">Saccharothrix mutabilis subsp. mutabilis</name>
    <dbReference type="NCBI Taxonomy" id="66855"/>
    <lineage>
        <taxon>Bacteria</taxon>
        <taxon>Bacillati</taxon>
        <taxon>Actinomycetota</taxon>
        <taxon>Actinomycetes</taxon>
        <taxon>Pseudonocardiales</taxon>
        <taxon>Pseudonocardiaceae</taxon>
        <taxon>Saccharothrix</taxon>
    </lineage>
</organism>
<dbReference type="RefSeq" id="WP_343936886.1">
    <property type="nucleotide sequence ID" value="NZ_BAAABU010000016.1"/>
</dbReference>